<evidence type="ECO:0000256" key="1">
    <source>
        <dbReference type="ARBA" id="ARBA00022574"/>
    </source>
</evidence>
<protein>
    <submittedName>
        <fullName evidence="4">WD_REPEATS_REGION domain-containing protein</fullName>
    </submittedName>
</protein>
<comment type="caution">
    <text evidence="4">The sequence shown here is derived from an EMBL/GenBank/DDBJ whole genome shotgun (WGS) entry which is preliminary data.</text>
</comment>
<evidence type="ECO:0000256" key="3">
    <source>
        <dbReference type="PROSITE-ProRule" id="PRU00221"/>
    </source>
</evidence>
<dbReference type="InterPro" id="IPR036322">
    <property type="entry name" value="WD40_repeat_dom_sf"/>
</dbReference>
<feature type="repeat" description="WD" evidence="3">
    <location>
        <begin position="338"/>
        <end position="381"/>
    </location>
</feature>
<dbReference type="EMBL" id="BPLQ01009592">
    <property type="protein sequence ID" value="GIY45115.1"/>
    <property type="molecule type" value="Genomic_DNA"/>
</dbReference>
<name>A0AAV4TG65_9ARAC</name>
<dbReference type="GO" id="GO:0080008">
    <property type="term" value="C:Cul4-RING E3 ubiquitin ligase complex"/>
    <property type="evidence" value="ECO:0007669"/>
    <property type="project" value="TreeGrafter"/>
</dbReference>
<gene>
    <name evidence="4" type="primary">AVEN_104542_1</name>
    <name evidence="4" type="ORF">CDAR_298351</name>
</gene>
<dbReference type="Gene3D" id="2.130.10.10">
    <property type="entry name" value="YVTN repeat-like/Quinoprotein amine dehydrogenase"/>
    <property type="match status" value="1"/>
</dbReference>
<dbReference type="AlphaFoldDB" id="A0AAV4TG65"/>
<proteinExistence type="predicted"/>
<dbReference type="InterPro" id="IPR001680">
    <property type="entry name" value="WD40_rpt"/>
</dbReference>
<keyword evidence="1 3" id="KW-0853">WD repeat</keyword>
<dbReference type="PANTHER" id="PTHR44472">
    <property type="entry name" value="DDB1- AND CUL4-ASSOCIATED FACTOR 4-RELATED"/>
    <property type="match status" value="1"/>
</dbReference>
<dbReference type="SUPFAM" id="SSF50978">
    <property type="entry name" value="WD40 repeat-like"/>
    <property type="match status" value="1"/>
</dbReference>
<keyword evidence="2" id="KW-0677">Repeat</keyword>
<accession>A0AAV4TG65</accession>
<evidence type="ECO:0000313" key="5">
    <source>
        <dbReference type="Proteomes" id="UP001054837"/>
    </source>
</evidence>
<dbReference type="PROSITE" id="PS50082">
    <property type="entry name" value="WD_REPEATS_2"/>
    <property type="match status" value="1"/>
</dbReference>
<organism evidence="4 5">
    <name type="scientific">Caerostris darwini</name>
    <dbReference type="NCBI Taxonomy" id="1538125"/>
    <lineage>
        <taxon>Eukaryota</taxon>
        <taxon>Metazoa</taxon>
        <taxon>Ecdysozoa</taxon>
        <taxon>Arthropoda</taxon>
        <taxon>Chelicerata</taxon>
        <taxon>Arachnida</taxon>
        <taxon>Araneae</taxon>
        <taxon>Araneomorphae</taxon>
        <taxon>Entelegynae</taxon>
        <taxon>Araneoidea</taxon>
        <taxon>Araneidae</taxon>
        <taxon>Caerostris</taxon>
    </lineage>
</organism>
<evidence type="ECO:0000256" key="2">
    <source>
        <dbReference type="ARBA" id="ARBA00022737"/>
    </source>
</evidence>
<dbReference type="PANTHER" id="PTHR44472:SF1">
    <property type="entry name" value="DDB1 AND CUL4 ASSOCIATED FACTOR 4"/>
    <property type="match status" value="1"/>
</dbReference>
<dbReference type="InterPro" id="IPR015943">
    <property type="entry name" value="WD40/YVTN_repeat-like_dom_sf"/>
</dbReference>
<evidence type="ECO:0000313" key="4">
    <source>
        <dbReference type="EMBL" id="GIY45115.1"/>
    </source>
</evidence>
<reference evidence="4 5" key="1">
    <citation type="submission" date="2021-06" db="EMBL/GenBank/DDBJ databases">
        <title>Caerostris darwini draft genome.</title>
        <authorList>
            <person name="Kono N."/>
            <person name="Arakawa K."/>
        </authorList>
    </citation>
    <scope>NUCLEOTIDE SEQUENCE [LARGE SCALE GENOMIC DNA]</scope>
</reference>
<sequence length="419" mass="47609">MAICECGNTVMPTECNDSVIDNTVSKVIGFKRKHSFIDIPDCNCNNWPNKTSMHSNILKCISEREIGNKSNNVFNSNVMIQKMDQFKSCKLFLSTHPELHISECEFIKLGLNGRSIIGLWHGNEYNAILYKLELNLTPRSSTVEDDSPNFINSVKKVGPFFSRSIIRDMCDTIFNGQEHVLYVGVESNFNSVKQNIAVLCRLTNHTSTNGKKYTYLKRLLCCCGCRNDNIFAAGTVSGIFVFANEEFTQIRDYGQKVRCTEFNSIGNILYCGIDNRGLVMYDRREDPWKCNDVKINNMNLENITSTKLLSGENAIIVSCLDGTLTQIDLRKKEPLMYYRGHVGTIRKIPFNVSEYVDVLCATGGDKMTRLWSLSTGTQLHAFEPPIPSKRIHSCLISDEYRWSVALFQESKMFVYEPSI</sequence>
<keyword evidence="5" id="KW-1185">Reference proteome</keyword>
<dbReference type="InterPro" id="IPR052254">
    <property type="entry name" value="CUL4-DDB1_E3_ligase_receptor"/>
</dbReference>
<dbReference type="Proteomes" id="UP001054837">
    <property type="component" value="Unassembled WGS sequence"/>
</dbReference>
<dbReference type="Pfam" id="PF23761">
    <property type="entry name" value="Beta-prop_DCAF4"/>
    <property type="match status" value="1"/>
</dbReference>